<dbReference type="EnsemblMetazoa" id="ENSAATROPT006124">
    <property type="protein sequence ID" value="ENSAATROPP005576"/>
    <property type="gene ID" value="ENSAATROPG004956"/>
</dbReference>
<accession>A0AAG5D2Y7</accession>
<sequence length="1316" mass="141721">MVMSPSRRLASPGIAAHPMNMHLSSLQLNSQLQLNAHMHQKLTAGLTPNHMSGFFKSPSTSPSSINANMSNSGVSASHVSSNSSSISTSNGTDRNDRSSRDNSTPTNNSSMPSVAELSTHPLNRLQSMQPFDFRKLSAAAASLSGFTATGLPPPRLSPEAAVAQHHFNQQQQAAAAAAYTQAVTTSAKRRNSQTSLEAQTAASRDHAAAAAAANFMNLSMSGHGLPFPLPPPPPPTSVAMSLASSLNHSAAAMAAAVSGNPLAASFVAQSFPNLLAVSARESRSKSPHHKHHPHKSGSLQDHHHHKSSSEKGSLGNDSQGGGDGRDGDRESSHHHHHHLEREQRERERENVLNLSRDLAAAAAAAANRRPMQPGTAMNRPMHLPPSSGGHVKKPSSSPSNGKRQWGAIPPNLGTQYVNPATGKKRVQCNVCFKTFCDKGALKIHFSAVHLREMHKCTVEGCSMMFSSRRSRNRHSANPNPKLHSPHLRRKISPHDGRSAQPHPILLSTAGMPLPNGLNPLHPFGPGFPLMPPGDHLRGHPSLSALEFKANMEASMHRRLAAEHHHMQHAHAATAAEKHHRERARASLSPENYRYRSNSPHSDTPDRYMGSGSSSGAPGHLNSSGSRLDDDDGDDEEDDEDERNGIVIDGNDVDDDVDGHQFDMSLSSESEDVKSFGQREDDDEDVLSERCPEEQPQDFSLSNRRNGPSPSDGDEVASNNGDSNSEVTRDDVNTFLSINKRKRKSLNPTKCAVVPSSRMSNNEEIEESPPEGDTHEMTAPLVKKIKVDSLEDSNAHALGRPDQKEGSESPEARECNSPLRNGRKDLENREGSKDDNNQETSSSTDRHLSSMENRKSADGHDEVRIKSEPLDDGVGAIEATDLSLDLSKKQGSSPDVNANEKFQSKYSIEVRPSSELMENPLQLVHPKQEALDRDRRPESADSKQSTGENFDSASSLRRLENLSHDPLNDMMMQRAAAGLLGGPQFPPLSYLMDAAPPSPARSHSASPTPIGHEQDQDDSDDNVDYCEEGNCFSDPDVPLDKDNPKKCSACGKLFQNHFAVKTHYQNVHLKLLHKCNIDGCNAAFPSKRSRDRHASNLNLHRKLLSTTSDSSETVLSMEKTHQHQQQTQPPFPGAGAFPGSTLPAEFLARLYADSQKFPMNLEAAFKNHALHVPGSGAAAYADHFLNGAAAQRGGFSPHATNPFLFPPLGGLAGFPGLSQFSHLLPHPLNGLSSTQLAAGGGAGGSSGRISASRSDSPISACSPPATTNIPSPLSMHDRTTPTSGNGGSYQNSNSSERPRSTMTASAINSRRTPDSLS</sequence>
<keyword evidence="1" id="KW-0863">Zinc-finger</keyword>
<proteinExistence type="predicted"/>
<feature type="compositionally biased region" description="Polar residues" evidence="2">
    <location>
        <begin position="888"/>
        <end position="905"/>
    </location>
</feature>
<feature type="domain" description="C2H2-type" evidence="3">
    <location>
        <begin position="426"/>
        <end position="454"/>
    </location>
</feature>
<feature type="region of interest" description="Disordered" evidence="2">
    <location>
        <begin position="1107"/>
        <end position="1134"/>
    </location>
</feature>
<evidence type="ECO:0000259" key="3">
    <source>
        <dbReference type="PROSITE" id="PS50157"/>
    </source>
</evidence>
<dbReference type="GO" id="GO:0005634">
    <property type="term" value="C:nucleus"/>
    <property type="evidence" value="ECO:0007669"/>
    <property type="project" value="TreeGrafter"/>
</dbReference>
<organism evidence="4 5">
    <name type="scientific">Anopheles atroparvus</name>
    <name type="common">European mosquito</name>
    <dbReference type="NCBI Taxonomy" id="41427"/>
    <lineage>
        <taxon>Eukaryota</taxon>
        <taxon>Metazoa</taxon>
        <taxon>Ecdysozoa</taxon>
        <taxon>Arthropoda</taxon>
        <taxon>Hexapoda</taxon>
        <taxon>Insecta</taxon>
        <taxon>Pterygota</taxon>
        <taxon>Neoptera</taxon>
        <taxon>Endopterygota</taxon>
        <taxon>Diptera</taxon>
        <taxon>Nematocera</taxon>
        <taxon>Culicoidea</taxon>
        <taxon>Culicidae</taxon>
        <taxon>Anophelinae</taxon>
        <taxon>Anopheles</taxon>
    </lineage>
</organism>
<reference evidence="4" key="1">
    <citation type="submission" date="2024-04" db="UniProtKB">
        <authorList>
            <consortium name="EnsemblMetazoa"/>
        </authorList>
    </citation>
    <scope>IDENTIFICATION</scope>
    <source>
        <strain evidence="4">EBRO</strain>
    </source>
</reference>
<name>A0AAG5D2Y7_ANOAO</name>
<feature type="compositionally biased region" description="Basic and acidic residues" evidence="2">
    <location>
        <begin position="339"/>
        <end position="350"/>
    </location>
</feature>
<feature type="compositionally biased region" description="Acidic residues" evidence="2">
    <location>
        <begin position="1014"/>
        <end position="1026"/>
    </location>
</feature>
<evidence type="ECO:0000313" key="4">
    <source>
        <dbReference type="EnsemblMetazoa" id="ENSAATROPP005576"/>
    </source>
</evidence>
<feature type="compositionally biased region" description="Basic and acidic residues" evidence="2">
    <location>
        <begin position="925"/>
        <end position="940"/>
    </location>
</feature>
<feature type="compositionally biased region" description="Basic residues" evidence="2">
    <location>
        <begin position="285"/>
        <end position="295"/>
    </location>
</feature>
<feature type="compositionally biased region" description="Polar residues" evidence="2">
    <location>
        <begin position="941"/>
        <end position="954"/>
    </location>
</feature>
<feature type="compositionally biased region" description="Acidic residues" evidence="2">
    <location>
        <begin position="628"/>
        <end position="641"/>
    </location>
</feature>
<dbReference type="GO" id="GO:0006355">
    <property type="term" value="P:regulation of DNA-templated transcription"/>
    <property type="evidence" value="ECO:0007669"/>
    <property type="project" value="TreeGrafter"/>
</dbReference>
<dbReference type="PANTHER" id="PTHR15021:SF0">
    <property type="entry name" value="DISCO-RELATED, ISOFORM A-RELATED"/>
    <property type="match status" value="1"/>
</dbReference>
<feature type="compositionally biased region" description="Basic and acidic residues" evidence="2">
    <location>
        <begin position="843"/>
        <end position="868"/>
    </location>
</feature>
<dbReference type="PANTHER" id="PTHR15021">
    <property type="entry name" value="DISCONNECTED-RELATED"/>
    <property type="match status" value="1"/>
</dbReference>
<feature type="compositionally biased region" description="Basic and acidic residues" evidence="2">
    <location>
        <begin position="798"/>
        <end position="813"/>
    </location>
</feature>
<keyword evidence="1" id="KW-0862">Zinc</keyword>
<feature type="region of interest" description="Disordered" evidence="2">
    <location>
        <begin position="1234"/>
        <end position="1316"/>
    </location>
</feature>
<feature type="domain" description="C2H2-type" evidence="3">
    <location>
        <begin position="1044"/>
        <end position="1067"/>
    </location>
</feature>
<dbReference type="Proteomes" id="UP000075880">
    <property type="component" value="Unassembled WGS sequence"/>
</dbReference>
<evidence type="ECO:0000256" key="1">
    <source>
        <dbReference type="PROSITE-ProRule" id="PRU00042"/>
    </source>
</evidence>
<feature type="compositionally biased region" description="Polar residues" evidence="2">
    <location>
        <begin position="57"/>
        <end position="69"/>
    </location>
</feature>
<feature type="region of interest" description="Disordered" evidence="2">
    <location>
        <begin position="562"/>
        <end position="956"/>
    </location>
</feature>
<dbReference type="InterPro" id="IPR013087">
    <property type="entry name" value="Znf_C2H2_type"/>
</dbReference>
<feature type="compositionally biased region" description="Polar residues" evidence="2">
    <location>
        <begin position="716"/>
        <end position="725"/>
    </location>
</feature>
<feature type="region of interest" description="Disordered" evidence="2">
    <location>
        <begin position="278"/>
        <end position="410"/>
    </location>
</feature>
<dbReference type="InterPro" id="IPR040436">
    <property type="entry name" value="Disconnected-like"/>
</dbReference>
<feature type="compositionally biased region" description="Polar residues" evidence="2">
    <location>
        <begin position="1299"/>
        <end position="1316"/>
    </location>
</feature>
<feature type="region of interest" description="Disordered" evidence="2">
    <location>
        <begin position="469"/>
        <end position="500"/>
    </location>
</feature>
<feature type="compositionally biased region" description="Low complexity" evidence="2">
    <location>
        <begin position="70"/>
        <end position="90"/>
    </location>
</feature>
<feature type="compositionally biased region" description="Low complexity" evidence="2">
    <location>
        <begin position="1122"/>
        <end position="1134"/>
    </location>
</feature>
<protein>
    <recommendedName>
        <fullName evidence="3">C2H2-type domain-containing protein</fullName>
    </recommendedName>
</protein>
<feature type="compositionally biased region" description="Polar residues" evidence="2">
    <location>
        <begin position="1254"/>
        <end position="1270"/>
    </location>
</feature>
<feature type="region of interest" description="Disordered" evidence="2">
    <location>
        <begin position="53"/>
        <end position="115"/>
    </location>
</feature>
<dbReference type="PROSITE" id="PS50157">
    <property type="entry name" value="ZINC_FINGER_C2H2_2"/>
    <property type="match status" value="2"/>
</dbReference>
<evidence type="ECO:0000313" key="5">
    <source>
        <dbReference type="Proteomes" id="UP000075880"/>
    </source>
</evidence>
<feature type="compositionally biased region" description="Low complexity" evidence="2">
    <location>
        <begin position="102"/>
        <end position="113"/>
    </location>
</feature>
<feature type="region of interest" description="Disordered" evidence="2">
    <location>
        <begin position="989"/>
        <end position="1026"/>
    </location>
</feature>
<dbReference type="PROSITE" id="PS00028">
    <property type="entry name" value="ZINC_FINGER_C2H2_1"/>
    <property type="match status" value="2"/>
</dbReference>
<dbReference type="GO" id="GO:0008270">
    <property type="term" value="F:zinc ion binding"/>
    <property type="evidence" value="ECO:0007669"/>
    <property type="project" value="UniProtKB-KW"/>
</dbReference>
<feature type="compositionally biased region" description="Polar residues" evidence="2">
    <location>
        <begin position="610"/>
        <end position="625"/>
    </location>
</feature>
<dbReference type="SMART" id="SM00355">
    <property type="entry name" value="ZnF_C2H2"/>
    <property type="match status" value="4"/>
</dbReference>
<feature type="compositionally biased region" description="Basic and acidic residues" evidence="2">
    <location>
        <begin position="821"/>
        <end position="835"/>
    </location>
</feature>
<keyword evidence="1" id="KW-0479">Metal-binding</keyword>
<feature type="compositionally biased region" description="Polar residues" evidence="2">
    <location>
        <begin position="696"/>
        <end position="708"/>
    </location>
</feature>
<evidence type="ECO:0000256" key="2">
    <source>
        <dbReference type="SAM" id="MobiDB-lite"/>
    </source>
</evidence>
<dbReference type="Gene3D" id="3.30.160.60">
    <property type="entry name" value="Classic Zinc Finger"/>
    <property type="match status" value="1"/>
</dbReference>
<keyword evidence="5" id="KW-1185">Reference proteome</keyword>
<feature type="compositionally biased region" description="Low complexity" evidence="2">
    <location>
        <begin position="351"/>
        <end position="366"/>
    </location>
</feature>